<dbReference type="AlphaFoldDB" id="A0A8S1XFB2"/>
<protein>
    <submittedName>
        <fullName evidence="1">Uncharacterized protein</fullName>
    </submittedName>
</protein>
<keyword evidence="2" id="KW-1185">Reference proteome</keyword>
<evidence type="ECO:0000313" key="1">
    <source>
        <dbReference type="EMBL" id="CAD8199588.1"/>
    </source>
</evidence>
<name>A0A8S1XFB2_PAROT</name>
<organism evidence="1 2">
    <name type="scientific">Paramecium octaurelia</name>
    <dbReference type="NCBI Taxonomy" id="43137"/>
    <lineage>
        <taxon>Eukaryota</taxon>
        <taxon>Sar</taxon>
        <taxon>Alveolata</taxon>
        <taxon>Ciliophora</taxon>
        <taxon>Intramacronucleata</taxon>
        <taxon>Oligohymenophorea</taxon>
        <taxon>Peniculida</taxon>
        <taxon>Parameciidae</taxon>
        <taxon>Paramecium</taxon>
    </lineage>
</organism>
<dbReference type="EMBL" id="CAJJDP010000120">
    <property type="protein sequence ID" value="CAD8199588.1"/>
    <property type="molecule type" value="Genomic_DNA"/>
</dbReference>
<evidence type="ECO:0000313" key="2">
    <source>
        <dbReference type="Proteomes" id="UP000683925"/>
    </source>
</evidence>
<accession>A0A8S1XFB2</accession>
<reference evidence="1" key="1">
    <citation type="submission" date="2021-01" db="EMBL/GenBank/DDBJ databases">
        <authorList>
            <consortium name="Genoscope - CEA"/>
            <person name="William W."/>
        </authorList>
    </citation>
    <scope>NUCLEOTIDE SEQUENCE</scope>
</reference>
<dbReference type="Proteomes" id="UP000683925">
    <property type="component" value="Unassembled WGS sequence"/>
</dbReference>
<comment type="caution">
    <text evidence="1">The sequence shown here is derived from an EMBL/GenBank/DDBJ whole genome shotgun (WGS) entry which is preliminary data.</text>
</comment>
<sequence length="55" mass="6532">MHNHLVSSISKCSVYIRQAQFMGKKSYDTAIRRVIDELYNLTIIVIIEFIFKHFI</sequence>
<gene>
    <name evidence="1" type="ORF">POCTA_138.1.T1200021</name>
</gene>
<proteinExistence type="predicted"/>